<protein>
    <submittedName>
        <fullName evidence="2">Uncharacterized protein</fullName>
    </submittedName>
</protein>
<dbReference type="KEGG" id="min:Minf_0384"/>
<evidence type="ECO:0000256" key="1">
    <source>
        <dbReference type="SAM" id="Phobius"/>
    </source>
</evidence>
<dbReference type="HOGENOM" id="CLU_2844835_0_0_0"/>
<gene>
    <name evidence="2" type="ordered locus">Minf_0384</name>
</gene>
<dbReference type="Proteomes" id="UP000009149">
    <property type="component" value="Chromosome"/>
</dbReference>
<evidence type="ECO:0000313" key="3">
    <source>
        <dbReference type="Proteomes" id="UP000009149"/>
    </source>
</evidence>
<accession>B3DYS0</accession>
<dbReference type="EMBL" id="CP000975">
    <property type="protein sequence ID" value="ACD82442.1"/>
    <property type="molecule type" value="Genomic_DNA"/>
</dbReference>
<dbReference type="AlphaFoldDB" id="B3DYS0"/>
<proteinExistence type="predicted"/>
<organism evidence="2 3">
    <name type="scientific">Methylacidiphilum infernorum (isolate V4)</name>
    <name type="common">Methylokorus infernorum (strain V4)</name>
    <dbReference type="NCBI Taxonomy" id="481448"/>
    <lineage>
        <taxon>Bacteria</taxon>
        <taxon>Pseudomonadati</taxon>
        <taxon>Verrucomicrobiota</taxon>
        <taxon>Methylacidiphilae</taxon>
        <taxon>Methylacidiphilales</taxon>
        <taxon>Methylacidiphilaceae</taxon>
        <taxon>Methylacidiphilum (ex Ratnadevi et al. 2023)</taxon>
    </lineage>
</organism>
<keyword evidence="1" id="KW-0812">Transmembrane</keyword>
<dbReference type="STRING" id="481448.Minf_0384"/>
<sequence length="65" mass="7470">MLLAWIRDKRGETTRCKGCLALLWGFIGFMSCFLRKYIINSAIFFPCIAVVHVPKTKSSIEKRGF</sequence>
<name>B3DYS0_METI4</name>
<keyword evidence="1" id="KW-1133">Transmembrane helix</keyword>
<feature type="transmembrane region" description="Helical" evidence="1">
    <location>
        <begin position="20"/>
        <end position="38"/>
    </location>
</feature>
<dbReference type="PROSITE" id="PS51257">
    <property type="entry name" value="PROKAR_LIPOPROTEIN"/>
    <property type="match status" value="1"/>
</dbReference>
<evidence type="ECO:0000313" key="2">
    <source>
        <dbReference type="EMBL" id="ACD82442.1"/>
    </source>
</evidence>
<keyword evidence="1" id="KW-0472">Membrane</keyword>
<reference evidence="2 3" key="1">
    <citation type="journal article" date="2008" name="Biol. Direct">
        <title>Complete genome sequence of the extremely acidophilic methanotroph isolate V4, Methylacidiphilum infernorum, a representative of the bacterial phylum Verrucomicrobia.</title>
        <authorList>
            <person name="Hou S."/>
            <person name="Makarova K.S."/>
            <person name="Saw J.H."/>
            <person name="Senin P."/>
            <person name="Ly B.V."/>
            <person name="Zhou Z."/>
            <person name="Ren Y."/>
            <person name="Wang J."/>
            <person name="Galperin M.Y."/>
            <person name="Omelchenko M.V."/>
            <person name="Wolf Y.I."/>
            <person name="Yutin N."/>
            <person name="Koonin E.V."/>
            <person name="Stott M.B."/>
            <person name="Mountain B.W."/>
            <person name="Crowe M.A."/>
            <person name="Smirnova A.V."/>
            <person name="Dunfield P.F."/>
            <person name="Feng L."/>
            <person name="Wang L."/>
            <person name="Alam M."/>
        </authorList>
    </citation>
    <scope>NUCLEOTIDE SEQUENCE [LARGE SCALE GENOMIC DNA]</scope>
    <source>
        <strain evidence="3">Isolate V4</strain>
    </source>
</reference>